<name>A0A1Y2K8S7_9PROT</name>
<comment type="caution">
    <text evidence="2">The sequence shown here is derived from an EMBL/GenBank/DDBJ whole genome shotgun (WGS) entry which is preliminary data.</text>
</comment>
<evidence type="ECO:0000313" key="2">
    <source>
        <dbReference type="EMBL" id="OSM07029.1"/>
    </source>
</evidence>
<sequence length="115" mass="13524">MSKPEEILYWRLVEALPDHVILPQVSFSRFMKVTCQDRKAYMARFGQISQKTVDYLVCDKAFNIVTAIELDDRSHKTEDDRKRDELFKEAGIRIIRWNVGNMPNAKEIHVVIQEV</sequence>
<organism evidence="2 3">
    <name type="scientific">Magnetofaba australis IT-1</name>
    <dbReference type="NCBI Taxonomy" id="1434232"/>
    <lineage>
        <taxon>Bacteria</taxon>
        <taxon>Pseudomonadati</taxon>
        <taxon>Pseudomonadota</taxon>
        <taxon>Magnetococcia</taxon>
        <taxon>Magnetococcales</taxon>
        <taxon>Magnetococcaceae</taxon>
        <taxon>Magnetofaba</taxon>
    </lineage>
</organism>
<dbReference type="AlphaFoldDB" id="A0A1Y2K8S7"/>
<protein>
    <recommendedName>
        <fullName evidence="1">DUF2726 domain-containing protein</fullName>
    </recommendedName>
</protein>
<dbReference type="STRING" id="1434232.MAIT1_00062"/>
<dbReference type="InterPro" id="IPR024402">
    <property type="entry name" value="DUF2726"/>
</dbReference>
<dbReference type="EMBL" id="LVJN01000015">
    <property type="protein sequence ID" value="OSM07029.1"/>
    <property type="molecule type" value="Genomic_DNA"/>
</dbReference>
<dbReference type="Pfam" id="PF10881">
    <property type="entry name" value="DUF2726"/>
    <property type="match status" value="1"/>
</dbReference>
<reference evidence="2 3" key="1">
    <citation type="journal article" date="2016" name="BMC Genomics">
        <title>Combined genomic and structural analyses of a cultured magnetotactic bacterium reveals its niche adaptation to a dynamic environment.</title>
        <authorList>
            <person name="Araujo A.C."/>
            <person name="Morillo V."/>
            <person name="Cypriano J."/>
            <person name="Teixeira L.C."/>
            <person name="Leao P."/>
            <person name="Lyra S."/>
            <person name="Almeida L.G."/>
            <person name="Bazylinski D.A."/>
            <person name="Vasconcellos A.T."/>
            <person name="Abreu F."/>
            <person name="Lins U."/>
        </authorList>
    </citation>
    <scope>NUCLEOTIDE SEQUENCE [LARGE SCALE GENOMIC DNA]</scope>
    <source>
        <strain evidence="2 3">IT-1</strain>
    </source>
</reference>
<accession>A0A1Y2K8S7</accession>
<evidence type="ECO:0000313" key="3">
    <source>
        <dbReference type="Proteomes" id="UP000194003"/>
    </source>
</evidence>
<dbReference type="Proteomes" id="UP000194003">
    <property type="component" value="Unassembled WGS sequence"/>
</dbReference>
<keyword evidence="3" id="KW-1185">Reference proteome</keyword>
<feature type="domain" description="DUF2726" evidence="1">
    <location>
        <begin position="1"/>
        <end position="109"/>
    </location>
</feature>
<proteinExistence type="predicted"/>
<gene>
    <name evidence="2" type="ORF">MAIT1_00062</name>
</gene>
<evidence type="ECO:0000259" key="1">
    <source>
        <dbReference type="Pfam" id="PF10881"/>
    </source>
</evidence>